<dbReference type="PANTHER" id="PTHR31286">
    <property type="entry name" value="GLYCINE-RICH CELL WALL STRUCTURAL PROTEIN 1.8-LIKE"/>
    <property type="match status" value="1"/>
</dbReference>
<dbReference type="Pfam" id="PF14111">
    <property type="entry name" value="DUF4283"/>
    <property type="match status" value="1"/>
</dbReference>
<reference evidence="3" key="2">
    <citation type="journal article" date="2024" name="Plant">
        <title>Genomic evolution and insights into agronomic trait innovations of Sesamum species.</title>
        <authorList>
            <person name="Miao H."/>
            <person name="Wang L."/>
            <person name="Qu L."/>
            <person name="Liu H."/>
            <person name="Sun Y."/>
            <person name="Le M."/>
            <person name="Wang Q."/>
            <person name="Wei S."/>
            <person name="Zheng Y."/>
            <person name="Lin W."/>
            <person name="Duan Y."/>
            <person name="Cao H."/>
            <person name="Xiong S."/>
            <person name="Wang X."/>
            <person name="Wei L."/>
            <person name="Li C."/>
            <person name="Ma Q."/>
            <person name="Ju M."/>
            <person name="Zhao R."/>
            <person name="Li G."/>
            <person name="Mu C."/>
            <person name="Tian Q."/>
            <person name="Mei H."/>
            <person name="Zhang T."/>
            <person name="Gao T."/>
            <person name="Zhang H."/>
        </authorList>
    </citation>
    <scope>NUCLEOTIDE SEQUENCE</scope>
    <source>
        <strain evidence="3">G01</strain>
    </source>
</reference>
<dbReference type="InterPro" id="IPR040256">
    <property type="entry name" value="At4g02000-like"/>
</dbReference>
<evidence type="ECO:0000256" key="1">
    <source>
        <dbReference type="SAM" id="MobiDB-lite"/>
    </source>
</evidence>
<dbReference type="PANTHER" id="PTHR31286:SF180">
    <property type="entry name" value="OS10G0362600 PROTEIN"/>
    <property type="match status" value="1"/>
</dbReference>
<dbReference type="AlphaFoldDB" id="A0AAW2RMS2"/>
<sequence>MHVRNDEIDDGDDETDADAGGENLGSHSSLEKESDDLTHKIYKEFDFNELYDLAIKVLNGDSSSMEDLNSLKERWQEKFQSPIESKSAKFKPVVGRVITSLLPRPNVNIDLAASTESSPELEKFDDGNGTAQPERDIVAPTQLNLDQVSNLENSPFPTTASSLNCTPEIFIEKGEIVIRPSSAIIEKGSQRWQSTAVGYFLGKKPYFPHLESYARSNWRDLTQIAATSSGFYFFQFKNRAAIEDIIEEGPWLFQGQPIVLQCWEQGMSLRRQKHSQIPVWVRLKHLPLELWTVDGLSTVASGVGIPLYTDKITKSCSRLDFARVCVMLDYNSTLPKHLVVMHPVRQEGQEIPLKIDVEYEWLPQRCKTCCSLGHTAQSCLENKKN</sequence>
<organism evidence="3">
    <name type="scientific">Sesamum angustifolium</name>
    <dbReference type="NCBI Taxonomy" id="2727405"/>
    <lineage>
        <taxon>Eukaryota</taxon>
        <taxon>Viridiplantae</taxon>
        <taxon>Streptophyta</taxon>
        <taxon>Embryophyta</taxon>
        <taxon>Tracheophyta</taxon>
        <taxon>Spermatophyta</taxon>
        <taxon>Magnoliopsida</taxon>
        <taxon>eudicotyledons</taxon>
        <taxon>Gunneridae</taxon>
        <taxon>Pentapetalae</taxon>
        <taxon>asterids</taxon>
        <taxon>lamiids</taxon>
        <taxon>Lamiales</taxon>
        <taxon>Pedaliaceae</taxon>
        <taxon>Sesamum</taxon>
    </lineage>
</organism>
<reference evidence="3" key="1">
    <citation type="submission" date="2020-06" db="EMBL/GenBank/DDBJ databases">
        <authorList>
            <person name="Li T."/>
            <person name="Hu X."/>
            <person name="Zhang T."/>
            <person name="Song X."/>
            <person name="Zhang H."/>
            <person name="Dai N."/>
            <person name="Sheng W."/>
            <person name="Hou X."/>
            <person name="Wei L."/>
        </authorList>
    </citation>
    <scope>NUCLEOTIDE SEQUENCE</scope>
    <source>
        <strain evidence="3">G01</strain>
        <tissue evidence="3">Leaf</tissue>
    </source>
</reference>
<proteinExistence type="predicted"/>
<accession>A0AAW2RMS2</accession>
<evidence type="ECO:0000259" key="2">
    <source>
        <dbReference type="Pfam" id="PF14111"/>
    </source>
</evidence>
<feature type="compositionally biased region" description="Acidic residues" evidence="1">
    <location>
        <begin position="7"/>
        <end position="19"/>
    </location>
</feature>
<feature type="region of interest" description="Disordered" evidence="1">
    <location>
        <begin position="113"/>
        <end position="134"/>
    </location>
</feature>
<gene>
    <name evidence="3" type="ORF">Sangu_0184600</name>
</gene>
<comment type="caution">
    <text evidence="3">The sequence shown here is derived from an EMBL/GenBank/DDBJ whole genome shotgun (WGS) entry which is preliminary data.</text>
</comment>
<feature type="region of interest" description="Disordered" evidence="1">
    <location>
        <begin position="1"/>
        <end position="33"/>
    </location>
</feature>
<protein>
    <recommendedName>
        <fullName evidence="2">DUF4283 domain-containing protein</fullName>
    </recommendedName>
</protein>
<dbReference type="EMBL" id="JACGWK010000001">
    <property type="protein sequence ID" value="KAL0381203.1"/>
    <property type="molecule type" value="Genomic_DNA"/>
</dbReference>
<dbReference type="InterPro" id="IPR025558">
    <property type="entry name" value="DUF4283"/>
</dbReference>
<name>A0AAW2RMS2_9LAMI</name>
<evidence type="ECO:0000313" key="3">
    <source>
        <dbReference type="EMBL" id="KAL0381203.1"/>
    </source>
</evidence>
<feature type="domain" description="DUF4283" evidence="2">
    <location>
        <begin position="190"/>
        <end position="267"/>
    </location>
</feature>